<keyword evidence="1 5" id="KW-0479">Metal-binding</keyword>
<proteinExistence type="predicted"/>
<name>A0ABM4C4T9_HYDVU</name>
<dbReference type="PROSITE" id="PS50023">
    <property type="entry name" value="LIM_DOMAIN_2"/>
    <property type="match status" value="3"/>
</dbReference>
<dbReference type="GeneID" id="101236590"/>
<keyword evidence="8" id="KW-1185">Reference proteome</keyword>
<keyword evidence="4 5" id="KW-0440">LIM domain</keyword>
<feature type="domain" description="LIM zinc-binding" evidence="7">
    <location>
        <begin position="180"/>
        <end position="240"/>
    </location>
</feature>
<protein>
    <submittedName>
        <fullName evidence="9">Lipoma-preferred partner homolog isoform X2</fullName>
    </submittedName>
</protein>
<keyword evidence="2" id="KW-0677">Repeat</keyword>
<dbReference type="PROSITE" id="PS00478">
    <property type="entry name" value="LIM_DOMAIN_1"/>
    <property type="match status" value="1"/>
</dbReference>
<dbReference type="Pfam" id="PF00412">
    <property type="entry name" value="LIM"/>
    <property type="match status" value="3"/>
</dbReference>
<evidence type="ECO:0000256" key="6">
    <source>
        <dbReference type="SAM" id="MobiDB-lite"/>
    </source>
</evidence>
<dbReference type="SUPFAM" id="SSF57716">
    <property type="entry name" value="Glucocorticoid receptor-like (DNA-binding domain)"/>
    <property type="match status" value="3"/>
</dbReference>
<accession>A0ABM4C4T9</accession>
<evidence type="ECO:0000256" key="1">
    <source>
        <dbReference type="ARBA" id="ARBA00022723"/>
    </source>
</evidence>
<keyword evidence="3 5" id="KW-0862">Zinc</keyword>
<dbReference type="RefSeq" id="XP_065656579.1">
    <property type="nucleotide sequence ID" value="XM_065800507.1"/>
</dbReference>
<evidence type="ECO:0000313" key="9">
    <source>
        <dbReference type="RefSeq" id="XP_065656579.1"/>
    </source>
</evidence>
<evidence type="ECO:0000256" key="2">
    <source>
        <dbReference type="ARBA" id="ARBA00022737"/>
    </source>
</evidence>
<dbReference type="PANTHER" id="PTHR24207:SF2">
    <property type="entry name" value="ZYX102 PROTEIN"/>
    <property type="match status" value="1"/>
</dbReference>
<dbReference type="InterPro" id="IPR001781">
    <property type="entry name" value="Znf_LIM"/>
</dbReference>
<organism evidence="8 9">
    <name type="scientific">Hydra vulgaris</name>
    <name type="common">Hydra</name>
    <name type="synonym">Hydra attenuata</name>
    <dbReference type="NCBI Taxonomy" id="6087"/>
    <lineage>
        <taxon>Eukaryota</taxon>
        <taxon>Metazoa</taxon>
        <taxon>Cnidaria</taxon>
        <taxon>Hydrozoa</taxon>
        <taxon>Hydroidolina</taxon>
        <taxon>Anthoathecata</taxon>
        <taxon>Aplanulata</taxon>
        <taxon>Hydridae</taxon>
        <taxon>Hydra</taxon>
    </lineage>
</organism>
<feature type="domain" description="LIM zinc-binding" evidence="7">
    <location>
        <begin position="243"/>
        <end position="309"/>
    </location>
</feature>
<evidence type="ECO:0000256" key="4">
    <source>
        <dbReference type="ARBA" id="ARBA00023038"/>
    </source>
</evidence>
<reference evidence="9" key="1">
    <citation type="submission" date="2025-08" db="UniProtKB">
        <authorList>
            <consortium name="RefSeq"/>
        </authorList>
    </citation>
    <scope>IDENTIFICATION</scope>
</reference>
<gene>
    <name evidence="9" type="primary">LOC101236590</name>
</gene>
<evidence type="ECO:0000313" key="8">
    <source>
        <dbReference type="Proteomes" id="UP001652625"/>
    </source>
</evidence>
<dbReference type="Gene3D" id="2.10.110.10">
    <property type="entry name" value="Cysteine Rich Protein"/>
    <property type="match status" value="3"/>
</dbReference>
<evidence type="ECO:0000259" key="7">
    <source>
        <dbReference type="PROSITE" id="PS50023"/>
    </source>
</evidence>
<dbReference type="SMART" id="SM00132">
    <property type="entry name" value="LIM"/>
    <property type="match status" value="3"/>
</dbReference>
<feature type="region of interest" description="Disordered" evidence="6">
    <location>
        <begin position="61"/>
        <end position="92"/>
    </location>
</feature>
<feature type="domain" description="LIM zinc-binding" evidence="7">
    <location>
        <begin position="120"/>
        <end position="179"/>
    </location>
</feature>
<dbReference type="Proteomes" id="UP001652625">
    <property type="component" value="Chromosome 06"/>
</dbReference>
<sequence length="320" mass="35449">MLKFQVEKSTLPKTYTVGCDNGRESQVTSSVKFPVRQHATKAVKVPPPVKAKPVKPSDIFSSDAEIHDFPPPPPGLTNEFSEPPPSYAPSSRSSIEDELDALTDMLALGLESASDPDFFGVCYKCRQKISGEGNGCTALENTYHVSCFVCQKCKKKLTGHEFYCLDNQPNCEQCYKNTLEDCVVCKEKITERILRAVGSCYHPNCFTCSSCNKNLDSIPFTLDAANAIHCVECYQLKFSPRCAFCQKLIKPTNQRGETVHIVSMQKNFHVECYKCEDCDELLSSEEGRGCYPLDGRLLCQSCNGAAQARKSNGSRLSTVL</sequence>
<evidence type="ECO:0000256" key="3">
    <source>
        <dbReference type="ARBA" id="ARBA00022833"/>
    </source>
</evidence>
<evidence type="ECO:0000256" key="5">
    <source>
        <dbReference type="PROSITE-ProRule" id="PRU00125"/>
    </source>
</evidence>
<dbReference type="PANTHER" id="PTHR24207">
    <property type="entry name" value="ZYX102 PROTEIN"/>
    <property type="match status" value="1"/>
</dbReference>